<protein>
    <recommendedName>
        <fullName evidence="3">Cytoplasmic tRNA 2-thiolation protein 2</fullName>
    </recommendedName>
</protein>
<evidence type="ECO:0000313" key="6">
    <source>
        <dbReference type="EMBL" id="EDQ92060.1"/>
    </source>
</evidence>
<accession>A9US91</accession>
<dbReference type="InterPro" id="IPR014729">
    <property type="entry name" value="Rossmann-like_a/b/a_fold"/>
</dbReference>
<comment type="similarity">
    <text evidence="3">Belongs to the CTU2/NCS2 family.</text>
</comment>
<dbReference type="InterPro" id="IPR019407">
    <property type="entry name" value="CTU2"/>
</dbReference>
<dbReference type="PANTHER" id="PTHR20882:SF14">
    <property type="entry name" value="CYTOPLASMIC TRNA 2-THIOLATION PROTEIN 2"/>
    <property type="match status" value="1"/>
</dbReference>
<dbReference type="STRING" id="81824.A9US91"/>
<dbReference type="GeneID" id="5888240"/>
<dbReference type="GO" id="GO:0005829">
    <property type="term" value="C:cytosol"/>
    <property type="evidence" value="ECO:0000318"/>
    <property type="project" value="GO_Central"/>
</dbReference>
<evidence type="ECO:0000256" key="3">
    <source>
        <dbReference type="HAMAP-Rule" id="MF_03054"/>
    </source>
</evidence>
<evidence type="ECO:0000313" key="7">
    <source>
        <dbReference type="Proteomes" id="UP000001357"/>
    </source>
</evidence>
<feature type="compositionally biased region" description="Basic residues" evidence="5">
    <location>
        <begin position="659"/>
        <end position="675"/>
    </location>
</feature>
<evidence type="ECO:0000256" key="2">
    <source>
        <dbReference type="ARBA" id="ARBA00022694"/>
    </source>
</evidence>
<dbReference type="Pfam" id="PF14559">
    <property type="entry name" value="TPR_19"/>
    <property type="match status" value="1"/>
</dbReference>
<feature type="repeat" description="TPR" evidence="4">
    <location>
        <begin position="483"/>
        <end position="516"/>
    </location>
</feature>
<dbReference type="Gene3D" id="3.40.50.620">
    <property type="entry name" value="HUPs"/>
    <property type="match status" value="1"/>
</dbReference>
<keyword evidence="7" id="KW-1185">Reference proteome</keyword>
<dbReference type="Proteomes" id="UP000001357">
    <property type="component" value="Unassembled WGS sequence"/>
</dbReference>
<dbReference type="HAMAP" id="MF_03054">
    <property type="entry name" value="CTU2"/>
    <property type="match status" value="1"/>
</dbReference>
<dbReference type="RefSeq" id="XP_001743346.1">
    <property type="nucleotide sequence ID" value="XM_001743294.1"/>
</dbReference>
<gene>
    <name evidence="6" type="ORF">MONBRDRAFT_31190</name>
</gene>
<dbReference type="InterPro" id="IPR011990">
    <property type="entry name" value="TPR-like_helical_dom_sf"/>
</dbReference>
<feature type="region of interest" description="Disordered" evidence="5">
    <location>
        <begin position="1"/>
        <end position="29"/>
    </location>
</feature>
<feature type="compositionally biased region" description="Basic and acidic residues" evidence="5">
    <location>
        <begin position="676"/>
        <end position="685"/>
    </location>
</feature>
<sequence>MATKDTASADPTAAAASPEPTAPSSTQQRKARFRLDACKRCREATPHVLLQKDLPYCRDCCIYNVHRKSRSELGKNRMIRQFERIALAFSGGNRSTALLGIIRRHMTKGEHRQLRIVPTVIHIDDGCLFGATQAEHERRAERIQSLANALDYEEVHVLRLEELYRADDEPDLTAAAARVCALFADLSTVTARQDFLRTMKARLLRAATQQLDCHKLMVGDCHDQIAMRILVQTTQGRGGNMTRFSTFCDEVDGTAMLRPLRAISARELGYYNHFRRLEPVLYPTVGARAPEKTSFESLIQAFVANLTVDFPSTTAAIYRTSEKIAAIDRPDAPDCRLCGLPTDPATTSIAQITAKDGHLNIRDRLTVDGQDLTDCLCQGCRGTLLDASQQTVGLPPTLRANTVAPPQSITVATAIIMAGKLPSEVHYYASVINCPAYANNAAYKAVLAPVVGTAASLLPAFQSPVPRGEDYRSLRLQQDQQLSLQLTKSGVSHQRAGDHDKALSLYHRALQLSEHNVEALVAKGTLHTILQQYDRAVDCLKTALRLQPEHVNGRRYLETTYFRRGKYLEDCGKYVDAAEDYSAALELHGPEEAKAQQMLQSVHNYLVKRAAQSEAADTAARASFGKLSPSTASHGTTGRSSSELLSVMHKMLEEDRDERRRHKKHKKLKKKHKSSGRSDRGDRSPKRSRHRGGSSDESSDAEGESR</sequence>
<dbReference type="Gene3D" id="1.25.40.10">
    <property type="entry name" value="Tetratricopeptide repeat domain"/>
    <property type="match status" value="1"/>
</dbReference>
<dbReference type="EMBL" id="CH991544">
    <property type="protein sequence ID" value="EDQ92060.1"/>
    <property type="molecule type" value="Genomic_DNA"/>
</dbReference>
<evidence type="ECO:0000256" key="1">
    <source>
        <dbReference type="ARBA" id="ARBA00022490"/>
    </source>
</evidence>
<feature type="region of interest" description="Disordered" evidence="5">
    <location>
        <begin position="653"/>
        <end position="706"/>
    </location>
</feature>
<dbReference type="GO" id="GO:0000049">
    <property type="term" value="F:tRNA binding"/>
    <property type="evidence" value="ECO:0007669"/>
    <property type="project" value="InterPro"/>
</dbReference>
<dbReference type="PANTHER" id="PTHR20882">
    <property type="entry name" value="CYTOPLASMIC TRNA 2-THIOLATION PROTEIN 2"/>
    <property type="match status" value="1"/>
</dbReference>
<keyword evidence="4" id="KW-0802">TPR repeat</keyword>
<name>A9US91_MONBE</name>
<dbReference type="SMART" id="SM00028">
    <property type="entry name" value="TPR"/>
    <property type="match status" value="3"/>
</dbReference>
<dbReference type="InterPro" id="IPR019734">
    <property type="entry name" value="TPR_rpt"/>
</dbReference>
<dbReference type="AlphaFoldDB" id="A9US91"/>
<feature type="compositionally biased region" description="Acidic residues" evidence="5">
    <location>
        <begin position="697"/>
        <end position="706"/>
    </location>
</feature>
<keyword evidence="1 3" id="KW-0963">Cytoplasm</keyword>
<dbReference type="InParanoid" id="A9US91"/>
<feature type="compositionally biased region" description="Low complexity" evidence="5">
    <location>
        <begin position="1"/>
        <end position="26"/>
    </location>
</feature>
<dbReference type="SUPFAM" id="SSF48452">
    <property type="entry name" value="TPR-like"/>
    <property type="match status" value="1"/>
</dbReference>
<keyword evidence="2 3" id="KW-0819">tRNA processing</keyword>
<dbReference type="GO" id="GO:0032447">
    <property type="term" value="P:protein urmylation"/>
    <property type="evidence" value="ECO:0007669"/>
    <property type="project" value="UniProtKB-UniRule"/>
</dbReference>
<comment type="subcellular location">
    <subcellularLocation>
        <location evidence="3">Cytoplasm</location>
    </subcellularLocation>
</comment>
<evidence type="ECO:0000256" key="5">
    <source>
        <dbReference type="SAM" id="MobiDB-lite"/>
    </source>
</evidence>
<dbReference type="GO" id="GO:0002143">
    <property type="term" value="P:tRNA wobble position uridine thiolation"/>
    <property type="evidence" value="ECO:0000318"/>
    <property type="project" value="GO_Central"/>
</dbReference>
<dbReference type="UniPathway" id="UPA00988"/>
<evidence type="ECO:0000256" key="4">
    <source>
        <dbReference type="PROSITE-ProRule" id="PRU00339"/>
    </source>
</evidence>
<dbReference type="GO" id="GO:0016783">
    <property type="term" value="F:sulfurtransferase activity"/>
    <property type="evidence" value="ECO:0000318"/>
    <property type="project" value="GO_Central"/>
</dbReference>
<comment type="pathway">
    <text evidence="3">tRNA modification; 5-methoxycarbonylmethyl-2-thiouridine-tRNA biosynthesis.</text>
</comment>
<dbReference type="eggNOG" id="KOG2594">
    <property type="taxonomic scope" value="Eukaryota"/>
</dbReference>
<dbReference type="PROSITE" id="PS50005">
    <property type="entry name" value="TPR"/>
    <property type="match status" value="2"/>
</dbReference>
<dbReference type="KEGG" id="mbr:MONBRDRAFT_31190"/>
<comment type="function">
    <text evidence="3">Plays a central role in 2-thiolation of mcm(5)S(2)U at tRNA wobble positions of tRNA(Lys), tRNA(Glu) and tRNA(Gln). May act by forming a heterodimer with NCS6/CTU1 that ligates sulfur from thiocarboxylated URM1 onto the uridine of tRNAs at wobble position.</text>
</comment>
<dbReference type="SUPFAM" id="SSF52402">
    <property type="entry name" value="Adenine nucleotide alpha hydrolases-like"/>
    <property type="match status" value="1"/>
</dbReference>
<dbReference type="GO" id="GO:0016779">
    <property type="term" value="F:nucleotidyltransferase activity"/>
    <property type="evidence" value="ECO:0007669"/>
    <property type="project" value="UniProtKB-UniRule"/>
</dbReference>
<dbReference type="Pfam" id="PF10288">
    <property type="entry name" value="CTU2"/>
    <property type="match status" value="1"/>
</dbReference>
<feature type="repeat" description="TPR" evidence="4">
    <location>
        <begin position="517"/>
        <end position="550"/>
    </location>
</feature>
<reference evidence="6 7" key="1">
    <citation type="journal article" date="2008" name="Nature">
        <title>The genome of the choanoflagellate Monosiga brevicollis and the origin of metazoans.</title>
        <authorList>
            <consortium name="JGI Sequencing"/>
            <person name="King N."/>
            <person name="Westbrook M.J."/>
            <person name="Young S.L."/>
            <person name="Kuo A."/>
            <person name="Abedin M."/>
            <person name="Chapman J."/>
            <person name="Fairclough S."/>
            <person name="Hellsten U."/>
            <person name="Isogai Y."/>
            <person name="Letunic I."/>
            <person name="Marr M."/>
            <person name="Pincus D."/>
            <person name="Putnam N."/>
            <person name="Rokas A."/>
            <person name="Wright K.J."/>
            <person name="Zuzow R."/>
            <person name="Dirks W."/>
            <person name="Good M."/>
            <person name="Goodstein D."/>
            <person name="Lemons D."/>
            <person name="Li W."/>
            <person name="Lyons J.B."/>
            <person name="Morris A."/>
            <person name="Nichols S."/>
            <person name="Richter D.J."/>
            <person name="Salamov A."/>
            <person name="Bork P."/>
            <person name="Lim W.A."/>
            <person name="Manning G."/>
            <person name="Miller W.T."/>
            <person name="McGinnis W."/>
            <person name="Shapiro H."/>
            <person name="Tjian R."/>
            <person name="Grigoriev I.V."/>
            <person name="Rokhsar D."/>
        </authorList>
    </citation>
    <scope>NUCLEOTIDE SEQUENCE [LARGE SCALE GENOMIC DNA]</scope>
    <source>
        <strain evidence="7">MX1 / ATCC 50154</strain>
    </source>
</reference>
<organism evidence="6 7">
    <name type="scientific">Monosiga brevicollis</name>
    <name type="common">Choanoflagellate</name>
    <dbReference type="NCBI Taxonomy" id="81824"/>
    <lineage>
        <taxon>Eukaryota</taxon>
        <taxon>Choanoflagellata</taxon>
        <taxon>Craspedida</taxon>
        <taxon>Salpingoecidae</taxon>
        <taxon>Monosiga</taxon>
    </lineage>
</organism>
<proteinExistence type="inferred from homology"/>